<dbReference type="Gene3D" id="2.160.10.10">
    <property type="entry name" value="Hexapeptide repeat proteins"/>
    <property type="match status" value="2"/>
</dbReference>
<evidence type="ECO:0000313" key="2">
    <source>
        <dbReference type="Proteomes" id="UP000185744"/>
    </source>
</evidence>
<dbReference type="STRING" id="1903181.BTN85_0725"/>
<dbReference type="InterPro" id="IPR007607">
    <property type="entry name" value="BacA/B"/>
</dbReference>
<dbReference type="InParanoid" id="A0A1Q6DV69"/>
<dbReference type="AlphaFoldDB" id="A0A1Q6DV69"/>
<evidence type="ECO:0000313" key="1">
    <source>
        <dbReference type="EMBL" id="OKY78238.1"/>
    </source>
</evidence>
<dbReference type="Proteomes" id="UP000185744">
    <property type="component" value="Unassembled WGS sequence"/>
</dbReference>
<keyword evidence="2" id="KW-1185">Reference proteome</keyword>
<dbReference type="PANTHER" id="PTHR35024">
    <property type="entry name" value="HYPOTHETICAL CYTOSOLIC PROTEIN"/>
    <property type="match status" value="1"/>
</dbReference>
<comment type="caution">
    <text evidence="1">The sequence shown here is derived from an EMBL/GenBank/DDBJ whole genome shotgun (WGS) entry which is preliminary data.</text>
</comment>
<dbReference type="EMBL" id="MSDW01000001">
    <property type="protein sequence ID" value="OKY78238.1"/>
    <property type="molecule type" value="Genomic_DNA"/>
</dbReference>
<name>A0A1Q6DV69_METT1</name>
<proteinExistence type="predicted"/>
<sequence length="303" mass="33743">MEPEELFEEEKLIIPDQTKIEQKLIVTDSDVYVGGRSKINYGIKSNGSISVGERAKVDGRLAADGDVNIGFWSVIGGDLEAGEDAYIGERSKIDGELTVGNNLDIGNDVEIEDGFEANGWITIRDPIPLFVYFIMILSDLVRRGGVEEVDEFFEEVDEENEVNLDSSLVIPENTIFDSEISSPNHIEIGENCRFVGNLRGNEVDIGDETTLFGGIKAKEDINIGKNTDIHGNIETKKKVHIEEGAKILGDIKAEKVKFHRESHINGKINAKEVSIFPKEDLDEIKENEISHELIRGENNEKED</sequence>
<reference evidence="1" key="1">
    <citation type="submission" date="2016-12" db="EMBL/GenBank/DDBJ databases">
        <title>Discovery of methanogenic haloarchaea.</title>
        <authorList>
            <person name="Sorokin D.Y."/>
            <person name="Makarova K.S."/>
            <person name="Abbas B."/>
            <person name="Ferrer M."/>
            <person name="Golyshin P.N."/>
        </authorList>
    </citation>
    <scope>NUCLEOTIDE SEQUENCE [LARGE SCALE GENOMIC DNA]</scope>
    <source>
        <strain evidence="1">HMET1</strain>
    </source>
</reference>
<dbReference type="InterPro" id="IPR011004">
    <property type="entry name" value="Trimer_LpxA-like_sf"/>
</dbReference>
<gene>
    <name evidence="1" type="ORF">BTN85_0725</name>
</gene>
<dbReference type="SUPFAM" id="SSF51161">
    <property type="entry name" value="Trimeric LpxA-like enzymes"/>
    <property type="match status" value="1"/>
</dbReference>
<dbReference type="Pfam" id="PF04519">
    <property type="entry name" value="Bactofilin"/>
    <property type="match status" value="1"/>
</dbReference>
<protein>
    <submittedName>
        <fullName evidence="1">Secreted protein with beta-propeller repeat domain containing protein</fullName>
    </submittedName>
</protein>
<accession>A0A1Q6DV69</accession>
<organism evidence="1 2">
    <name type="scientific">Methanohalarchaeum thermophilum</name>
    <dbReference type="NCBI Taxonomy" id="1903181"/>
    <lineage>
        <taxon>Archaea</taxon>
        <taxon>Methanobacteriati</taxon>
        <taxon>Methanobacteriota</taxon>
        <taxon>Methanonatronarchaeia</taxon>
        <taxon>Methanonatronarchaeales</taxon>
        <taxon>Methanonatronarchaeaceae</taxon>
        <taxon>Candidatus Methanohalarchaeum</taxon>
    </lineage>
</organism>
<dbReference type="PANTHER" id="PTHR35024:SF4">
    <property type="entry name" value="POLYMER-FORMING CYTOSKELETAL PROTEIN"/>
    <property type="match status" value="1"/>
</dbReference>